<evidence type="ECO:0000313" key="13">
    <source>
        <dbReference type="Proteomes" id="UP000320333"/>
    </source>
</evidence>
<comment type="caution">
    <text evidence="12">The sequence shown here is derived from an EMBL/GenBank/DDBJ whole genome shotgun (WGS) entry which is preliminary data.</text>
</comment>
<evidence type="ECO:0000256" key="4">
    <source>
        <dbReference type="ARBA" id="ARBA00022741"/>
    </source>
</evidence>
<dbReference type="GO" id="GO:0004383">
    <property type="term" value="F:guanylate cyclase activity"/>
    <property type="evidence" value="ECO:0007669"/>
    <property type="project" value="UniProtKB-EC"/>
</dbReference>
<dbReference type="PANTHER" id="PTHR11920">
    <property type="entry name" value="GUANYLYL CYCLASE"/>
    <property type="match status" value="1"/>
</dbReference>
<dbReference type="PANTHER" id="PTHR11920:SF335">
    <property type="entry name" value="GUANYLATE CYCLASE"/>
    <property type="match status" value="1"/>
</dbReference>
<dbReference type="Pfam" id="PF07714">
    <property type="entry name" value="PK_Tyr_Ser-Thr"/>
    <property type="match status" value="1"/>
</dbReference>
<sequence>MSCWRSDEDDEPFNPRQQLILPFDGNVSIHPRPGCVWLGPKSSIQESAEASVEAAAMASATLAANTSSKHQNAAERRDSLISSSSTLVKEGNSVALFGNLEHKQAAPVIIITYKASEKAAFTFRFKATNRGQVQNESLTAKDIATAVKIKTNVRTITTQMKKLRRIAHENITEFVVAAVPIPPDASLSVKPPKRKLEFNADKFNIIIKACDRGCLEDALCCTRFPIPKVIKLSLCRDLLMAVQFLHRRRPYGKLSPRTCYVTEDWRLRVYPGNFEQVAERVLETAAFDSYGLHAAWLFAAPEDVTLYPRNYKTKAGDVYSVGLIMNMIFNDGAKPFAEHSNLDDVIKKLPSDRGEVFRPVLSTQLDPALVKLIKKCWSFDPDNRPSVSDCLDAIQSRLTPFFRGKHNGTELVLSKAYSREINLYMLQLESAQSHLSINLGEAVTKRLAESETRLQSVKDEYQRQIDILTRQLNAEQENAVHSLLSTKKEVEKKVEGSHLELEYLQSKVHSLQRDFVAGRLSLLPQGISNSLFNHAVSYFAMTGVSPDFDVMHKPVIFNSVTVMVVSIAGFSRYVQQLSGFPKTLMEILKCYYKAIDGAIESGNSDHSTTVHITERVIDACVLVAGVPDAYDRDILDILDVAVKLVQWASRWDATKYLSSTSARLMLKIGIHSGPAIGGIIGKVPKLVLMGETVNIASMIETLSGPQEIRITANARSLLAKTGRDSNYLFDIKDDLDLKQRGKMGVFGVVVNRGEKLPE</sequence>
<dbReference type="InterPro" id="IPR011009">
    <property type="entry name" value="Kinase-like_dom_sf"/>
</dbReference>
<accession>A0A507FL07</accession>
<keyword evidence="4" id="KW-0547">Nucleotide-binding</keyword>
<keyword evidence="13" id="KW-1185">Reference proteome</keyword>
<keyword evidence="9" id="KW-0175">Coiled coil</keyword>
<organism evidence="12 13">
    <name type="scientific">Chytriomyces confervae</name>
    <dbReference type="NCBI Taxonomy" id="246404"/>
    <lineage>
        <taxon>Eukaryota</taxon>
        <taxon>Fungi</taxon>
        <taxon>Fungi incertae sedis</taxon>
        <taxon>Chytridiomycota</taxon>
        <taxon>Chytridiomycota incertae sedis</taxon>
        <taxon>Chytridiomycetes</taxon>
        <taxon>Chytridiales</taxon>
        <taxon>Chytriomycetaceae</taxon>
        <taxon>Chytriomyces</taxon>
    </lineage>
</organism>
<evidence type="ECO:0000259" key="10">
    <source>
        <dbReference type="PROSITE" id="PS50011"/>
    </source>
</evidence>
<dbReference type="PROSITE" id="PS50125">
    <property type="entry name" value="GUANYLATE_CYCLASE_2"/>
    <property type="match status" value="1"/>
</dbReference>
<dbReference type="InterPro" id="IPR029787">
    <property type="entry name" value="Nucleotide_cyclase"/>
</dbReference>
<dbReference type="GO" id="GO:0005524">
    <property type="term" value="F:ATP binding"/>
    <property type="evidence" value="ECO:0007669"/>
    <property type="project" value="InterPro"/>
</dbReference>
<dbReference type="AlphaFoldDB" id="A0A507FL07"/>
<feature type="domain" description="Guanylate cyclase" evidence="11">
    <location>
        <begin position="561"/>
        <end position="700"/>
    </location>
</feature>
<evidence type="ECO:0000256" key="1">
    <source>
        <dbReference type="ARBA" id="ARBA00004167"/>
    </source>
</evidence>
<dbReference type="Gene3D" id="1.10.510.10">
    <property type="entry name" value="Transferase(Phosphotransferase) domain 1"/>
    <property type="match status" value="1"/>
</dbReference>
<gene>
    <name evidence="12" type="ORF">CcCBS67573_g02614</name>
</gene>
<dbReference type="GO" id="GO:0001653">
    <property type="term" value="F:peptide receptor activity"/>
    <property type="evidence" value="ECO:0007669"/>
    <property type="project" value="TreeGrafter"/>
</dbReference>
<keyword evidence="8" id="KW-0141">cGMP biosynthesis</keyword>
<reference evidence="12 13" key="1">
    <citation type="journal article" date="2019" name="Sci. Rep.">
        <title>Comparative genomics of chytrid fungi reveal insights into the obligate biotrophic and pathogenic lifestyle of Synchytrium endobioticum.</title>
        <authorList>
            <person name="van de Vossenberg B.T.L.H."/>
            <person name="Warris S."/>
            <person name="Nguyen H.D.T."/>
            <person name="van Gent-Pelzer M.P.E."/>
            <person name="Joly D.L."/>
            <person name="van de Geest H.C."/>
            <person name="Bonants P.J.M."/>
            <person name="Smith D.S."/>
            <person name="Levesque C.A."/>
            <person name="van der Lee T.A.J."/>
        </authorList>
    </citation>
    <scope>NUCLEOTIDE SEQUENCE [LARGE SCALE GENOMIC DNA]</scope>
    <source>
        <strain evidence="12 13">CBS 675.73</strain>
    </source>
</reference>
<dbReference type="GO" id="GO:0005886">
    <property type="term" value="C:plasma membrane"/>
    <property type="evidence" value="ECO:0007669"/>
    <property type="project" value="TreeGrafter"/>
</dbReference>
<dbReference type="GO" id="GO:0004016">
    <property type="term" value="F:adenylate cyclase activity"/>
    <property type="evidence" value="ECO:0007669"/>
    <property type="project" value="TreeGrafter"/>
</dbReference>
<evidence type="ECO:0000256" key="9">
    <source>
        <dbReference type="SAM" id="Coils"/>
    </source>
</evidence>
<evidence type="ECO:0000313" key="12">
    <source>
        <dbReference type="EMBL" id="TPX76118.1"/>
    </source>
</evidence>
<dbReference type="Pfam" id="PF00211">
    <property type="entry name" value="Guanylate_cyc"/>
    <property type="match status" value="1"/>
</dbReference>
<keyword evidence="5" id="KW-1133">Transmembrane helix</keyword>
<dbReference type="Proteomes" id="UP000320333">
    <property type="component" value="Unassembled WGS sequence"/>
</dbReference>
<evidence type="ECO:0000256" key="7">
    <source>
        <dbReference type="ARBA" id="ARBA00023239"/>
    </source>
</evidence>
<feature type="domain" description="Protein kinase" evidence="10">
    <location>
        <begin position="110"/>
        <end position="402"/>
    </location>
</feature>
<dbReference type="PROSITE" id="PS50011">
    <property type="entry name" value="PROTEIN_KINASE_DOM"/>
    <property type="match status" value="1"/>
</dbReference>
<dbReference type="EC" id="4.6.1.2" evidence="2"/>
<dbReference type="SUPFAM" id="SSF56112">
    <property type="entry name" value="Protein kinase-like (PK-like)"/>
    <property type="match status" value="1"/>
</dbReference>
<dbReference type="STRING" id="246404.A0A507FL07"/>
<dbReference type="OrthoDB" id="1890790at2759"/>
<dbReference type="EMBL" id="QEAP01000057">
    <property type="protein sequence ID" value="TPX76118.1"/>
    <property type="molecule type" value="Genomic_DNA"/>
</dbReference>
<feature type="coiled-coil region" evidence="9">
    <location>
        <begin position="451"/>
        <end position="493"/>
    </location>
</feature>
<comment type="subcellular location">
    <subcellularLocation>
        <location evidence="1">Membrane</location>
        <topology evidence="1">Single-pass membrane protein</topology>
    </subcellularLocation>
</comment>
<dbReference type="GO" id="GO:0004672">
    <property type="term" value="F:protein kinase activity"/>
    <property type="evidence" value="ECO:0007669"/>
    <property type="project" value="InterPro"/>
</dbReference>
<dbReference type="CDD" id="cd07302">
    <property type="entry name" value="CHD"/>
    <property type="match status" value="1"/>
</dbReference>
<evidence type="ECO:0000256" key="5">
    <source>
        <dbReference type="ARBA" id="ARBA00022989"/>
    </source>
</evidence>
<evidence type="ECO:0000256" key="2">
    <source>
        <dbReference type="ARBA" id="ARBA00012202"/>
    </source>
</evidence>
<protein>
    <recommendedName>
        <fullName evidence="2">guanylate cyclase</fullName>
        <ecNumber evidence="2">4.6.1.2</ecNumber>
    </recommendedName>
</protein>
<evidence type="ECO:0000256" key="6">
    <source>
        <dbReference type="ARBA" id="ARBA00023136"/>
    </source>
</evidence>
<dbReference type="InterPro" id="IPR001054">
    <property type="entry name" value="A/G_cyclase"/>
</dbReference>
<dbReference type="Gene3D" id="3.30.70.1230">
    <property type="entry name" value="Nucleotide cyclase"/>
    <property type="match status" value="1"/>
</dbReference>
<keyword evidence="6" id="KW-0472">Membrane</keyword>
<evidence type="ECO:0000256" key="3">
    <source>
        <dbReference type="ARBA" id="ARBA00022692"/>
    </source>
</evidence>
<dbReference type="InterPro" id="IPR050401">
    <property type="entry name" value="Cyclic_nucleotide_synthase"/>
</dbReference>
<evidence type="ECO:0000256" key="8">
    <source>
        <dbReference type="ARBA" id="ARBA00023293"/>
    </source>
</evidence>
<keyword evidence="3" id="KW-0812">Transmembrane</keyword>
<dbReference type="GO" id="GO:0035556">
    <property type="term" value="P:intracellular signal transduction"/>
    <property type="evidence" value="ECO:0007669"/>
    <property type="project" value="InterPro"/>
</dbReference>
<dbReference type="InterPro" id="IPR001245">
    <property type="entry name" value="Ser-Thr/Tyr_kinase_cat_dom"/>
</dbReference>
<dbReference type="SUPFAM" id="SSF55073">
    <property type="entry name" value="Nucleotide cyclase"/>
    <property type="match status" value="1"/>
</dbReference>
<evidence type="ECO:0000259" key="11">
    <source>
        <dbReference type="PROSITE" id="PS50125"/>
    </source>
</evidence>
<dbReference type="GO" id="GO:0007168">
    <property type="term" value="P:receptor guanylyl cyclase signaling pathway"/>
    <property type="evidence" value="ECO:0007669"/>
    <property type="project" value="TreeGrafter"/>
</dbReference>
<keyword evidence="7" id="KW-0456">Lyase</keyword>
<dbReference type="InterPro" id="IPR000719">
    <property type="entry name" value="Prot_kinase_dom"/>
</dbReference>
<dbReference type="SMART" id="SM00220">
    <property type="entry name" value="S_TKc"/>
    <property type="match status" value="1"/>
</dbReference>
<proteinExistence type="predicted"/>
<name>A0A507FL07_9FUNG</name>
<dbReference type="SMART" id="SM00044">
    <property type="entry name" value="CYCc"/>
    <property type="match status" value="1"/>
</dbReference>